<evidence type="ECO:0000256" key="2">
    <source>
        <dbReference type="SAM" id="Phobius"/>
    </source>
</evidence>
<feature type="transmembrane region" description="Helical" evidence="2">
    <location>
        <begin position="334"/>
        <end position="359"/>
    </location>
</feature>
<evidence type="ECO:0000313" key="3">
    <source>
        <dbReference type="EnsemblMetazoa" id="Aqu2.1.19036_001"/>
    </source>
</evidence>
<feature type="transmembrane region" description="Helical" evidence="2">
    <location>
        <begin position="304"/>
        <end position="322"/>
    </location>
</feature>
<evidence type="ECO:0000256" key="1">
    <source>
        <dbReference type="SAM" id="MobiDB-lite"/>
    </source>
</evidence>
<reference evidence="3" key="1">
    <citation type="submission" date="2017-05" db="UniProtKB">
        <authorList>
            <consortium name="EnsemblMetazoa"/>
        </authorList>
    </citation>
    <scope>IDENTIFICATION</scope>
</reference>
<feature type="transmembrane region" description="Helical" evidence="2">
    <location>
        <begin position="380"/>
        <end position="403"/>
    </location>
</feature>
<protein>
    <submittedName>
        <fullName evidence="3">Uncharacterized protein</fullName>
    </submittedName>
</protein>
<keyword evidence="2" id="KW-1133">Transmembrane helix</keyword>
<organism evidence="3">
    <name type="scientific">Amphimedon queenslandica</name>
    <name type="common">Sponge</name>
    <dbReference type="NCBI Taxonomy" id="400682"/>
    <lineage>
        <taxon>Eukaryota</taxon>
        <taxon>Metazoa</taxon>
        <taxon>Porifera</taxon>
        <taxon>Demospongiae</taxon>
        <taxon>Heteroscleromorpha</taxon>
        <taxon>Haplosclerida</taxon>
        <taxon>Niphatidae</taxon>
        <taxon>Amphimedon</taxon>
    </lineage>
</organism>
<feature type="transmembrane region" description="Helical" evidence="2">
    <location>
        <begin position="423"/>
        <end position="444"/>
    </location>
</feature>
<feature type="region of interest" description="Disordered" evidence="1">
    <location>
        <begin position="1"/>
        <end position="85"/>
    </location>
</feature>
<accession>A0A1X7TUU6</accession>
<sequence length="546" mass="62904">MMAAPNDDTTMPLLSTKHSTSPYGAVSDQGLRVEGSPDEVKESVLSPTHNSPEQQDLIQKTTQSSPGVNLPMDHEELDQPEDDDEYLHEEEPLLTRDAKETLEYLKEALEECSTSNKESCSICTCKCNSPHIKSFDFCHKSPFKLDSIKKAKKIGIKVIMKSVLSNLFHKAIYREVFIYLSVVSLLLSTSFSVITIVQDSNRTRNESITQNEIKKENLKILKTFDYISFGVSVLGLIFVTFDLLLYLRHRGCRVLKRTSKCQELVQPEDEDKAECFNDSCACEGTCGKGCTTVMDIVRIVVLETIFYPNLLLNIFKVIVMMTKNDFVSESDSTIYWITASLNFLSVLIFVYFKKTYIFFRVIRSIRKVKTGVSKKYRGMMFIINFFMYMCALMFLQFLMIIIIVGKFCHEYKQENAIENSWQLWYMMIFTYLMPLIGMPMFFFIHQFWTSKLPVDVIWDLMSELQTKGKGSDKSKNKTDKMVEQVMTYLGNDQFRDDYTKFKKVTLFEKIAYPCTSPLRVAAPSLYTGAFVVFFESSWNIGHTDSK</sequence>
<keyword evidence="2" id="KW-0812">Transmembrane</keyword>
<dbReference type="InParanoid" id="A0A1X7TUU6"/>
<feature type="transmembrane region" description="Helical" evidence="2">
    <location>
        <begin position="226"/>
        <end position="247"/>
    </location>
</feature>
<feature type="compositionally biased region" description="Polar residues" evidence="1">
    <location>
        <begin position="7"/>
        <end position="22"/>
    </location>
</feature>
<dbReference type="AlphaFoldDB" id="A0A1X7TUU6"/>
<feature type="transmembrane region" description="Helical" evidence="2">
    <location>
        <begin position="176"/>
        <end position="197"/>
    </location>
</feature>
<name>A0A1X7TUU6_AMPQE</name>
<keyword evidence="2" id="KW-0472">Membrane</keyword>
<feature type="compositionally biased region" description="Acidic residues" evidence="1">
    <location>
        <begin position="75"/>
        <end position="85"/>
    </location>
</feature>
<dbReference type="EnsemblMetazoa" id="Aqu2.1.19036_001">
    <property type="protein sequence ID" value="Aqu2.1.19036_001"/>
    <property type="gene ID" value="Aqu2.1.19036"/>
</dbReference>
<feature type="compositionally biased region" description="Polar residues" evidence="1">
    <location>
        <begin position="45"/>
        <end position="67"/>
    </location>
</feature>
<proteinExistence type="predicted"/>